<dbReference type="EMBL" id="BMKL01000001">
    <property type="protein sequence ID" value="GGE03014.1"/>
    <property type="molecule type" value="Genomic_DNA"/>
</dbReference>
<protein>
    <submittedName>
        <fullName evidence="1">Uncharacterized protein</fullName>
    </submittedName>
</protein>
<evidence type="ECO:0000313" key="1">
    <source>
        <dbReference type="EMBL" id="GGE03014.1"/>
    </source>
</evidence>
<keyword evidence="2" id="KW-1185">Reference proteome</keyword>
<accession>A0ABQ1SC73</accession>
<organism evidence="1 2">
    <name type="scientific">Tsuneonella deserti</name>
    <dbReference type="NCBI Taxonomy" id="2035528"/>
    <lineage>
        <taxon>Bacteria</taxon>
        <taxon>Pseudomonadati</taxon>
        <taxon>Pseudomonadota</taxon>
        <taxon>Alphaproteobacteria</taxon>
        <taxon>Sphingomonadales</taxon>
        <taxon>Erythrobacteraceae</taxon>
        <taxon>Tsuneonella</taxon>
    </lineage>
</organism>
<dbReference type="Proteomes" id="UP000619041">
    <property type="component" value="Unassembled WGS sequence"/>
</dbReference>
<sequence>MVVRRNGKNVRVTMRRLAAEQLALKMAEGDLAAIKLARNMDLYFAPPAEDDDTMIEFTLKLEDDDPRPHWQVIQNGCVVDQG</sequence>
<gene>
    <name evidence="1" type="ORF">GCM10011515_23280</name>
</gene>
<comment type="caution">
    <text evidence="1">The sequence shown here is derived from an EMBL/GenBank/DDBJ whole genome shotgun (WGS) entry which is preliminary data.</text>
</comment>
<name>A0ABQ1SC73_9SPHN</name>
<proteinExistence type="predicted"/>
<reference evidence="2" key="1">
    <citation type="journal article" date="2019" name="Int. J. Syst. Evol. Microbiol.">
        <title>The Global Catalogue of Microorganisms (GCM) 10K type strain sequencing project: providing services to taxonomists for standard genome sequencing and annotation.</title>
        <authorList>
            <consortium name="The Broad Institute Genomics Platform"/>
            <consortium name="The Broad Institute Genome Sequencing Center for Infectious Disease"/>
            <person name="Wu L."/>
            <person name="Ma J."/>
        </authorList>
    </citation>
    <scope>NUCLEOTIDE SEQUENCE [LARGE SCALE GENOMIC DNA]</scope>
    <source>
        <strain evidence="2">CGMCC 1.15959</strain>
    </source>
</reference>
<evidence type="ECO:0000313" key="2">
    <source>
        <dbReference type="Proteomes" id="UP000619041"/>
    </source>
</evidence>